<dbReference type="AlphaFoldDB" id="A0AAE1XLW6"/>
<accession>A0AAE1XLW6</accession>
<organism evidence="1 2">
    <name type="scientific">Sesamum alatum</name>
    <dbReference type="NCBI Taxonomy" id="300844"/>
    <lineage>
        <taxon>Eukaryota</taxon>
        <taxon>Viridiplantae</taxon>
        <taxon>Streptophyta</taxon>
        <taxon>Embryophyta</taxon>
        <taxon>Tracheophyta</taxon>
        <taxon>Spermatophyta</taxon>
        <taxon>Magnoliopsida</taxon>
        <taxon>eudicotyledons</taxon>
        <taxon>Gunneridae</taxon>
        <taxon>Pentapetalae</taxon>
        <taxon>asterids</taxon>
        <taxon>lamiids</taxon>
        <taxon>Lamiales</taxon>
        <taxon>Pedaliaceae</taxon>
        <taxon>Sesamum</taxon>
    </lineage>
</organism>
<evidence type="ECO:0000313" key="2">
    <source>
        <dbReference type="Proteomes" id="UP001293254"/>
    </source>
</evidence>
<name>A0AAE1XLW6_9LAMI</name>
<keyword evidence="2" id="KW-1185">Reference proteome</keyword>
<dbReference type="EMBL" id="JACGWO010000012">
    <property type="protein sequence ID" value="KAK4413746.1"/>
    <property type="molecule type" value="Genomic_DNA"/>
</dbReference>
<sequence>MNISSRTLVGFDLLLESRGRPISMGGKLSWVAETLGKVWGPETLGVEDNTPQYSVLIGDDVASTKAPTIADVVPEHPKPYFSLHLVLNLSNVLRASTSPSLSTLSASNENLA</sequence>
<reference evidence="1" key="1">
    <citation type="submission" date="2020-06" db="EMBL/GenBank/DDBJ databases">
        <authorList>
            <person name="Li T."/>
            <person name="Hu X."/>
            <person name="Zhang T."/>
            <person name="Song X."/>
            <person name="Zhang H."/>
            <person name="Dai N."/>
            <person name="Sheng W."/>
            <person name="Hou X."/>
            <person name="Wei L."/>
        </authorList>
    </citation>
    <scope>NUCLEOTIDE SEQUENCE</scope>
    <source>
        <strain evidence="1">3651</strain>
        <tissue evidence="1">Leaf</tissue>
    </source>
</reference>
<dbReference type="Proteomes" id="UP001293254">
    <property type="component" value="Unassembled WGS sequence"/>
</dbReference>
<reference evidence="1" key="2">
    <citation type="journal article" date="2024" name="Plant">
        <title>Genomic evolution and insights into agronomic trait innovations of Sesamum species.</title>
        <authorList>
            <person name="Miao H."/>
            <person name="Wang L."/>
            <person name="Qu L."/>
            <person name="Liu H."/>
            <person name="Sun Y."/>
            <person name="Le M."/>
            <person name="Wang Q."/>
            <person name="Wei S."/>
            <person name="Zheng Y."/>
            <person name="Lin W."/>
            <person name="Duan Y."/>
            <person name="Cao H."/>
            <person name="Xiong S."/>
            <person name="Wang X."/>
            <person name="Wei L."/>
            <person name="Li C."/>
            <person name="Ma Q."/>
            <person name="Ju M."/>
            <person name="Zhao R."/>
            <person name="Li G."/>
            <person name="Mu C."/>
            <person name="Tian Q."/>
            <person name="Mei H."/>
            <person name="Zhang T."/>
            <person name="Gao T."/>
            <person name="Zhang H."/>
        </authorList>
    </citation>
    <scope>NUCLEOTIDE SEQUENCE</scope>
    <source>
        <strain evidence="1">3651</strain>
    </source>
</reference>
<comment type="caution">
    <text evidence="1">The sequence shown here is derived from an EMBL/GenBank/DDBJ whole genome shotgun (WGS) entry which is preliminary data.</text>
</comment>
<evidence type="ECO:0000313" key="1">
    <source>
        <dbReference type="EMBL" id="KAK4413746.1"/>
    </source>
</evidence>
<protein>
    <submittedName>
        <fullName evidence="1">Uncharacterized protein</fullName>
    </submittedName>
</protein>
<proteinExistence type="predicted"/>
<gene>
    <name evidence="1" type="ORF">Salat_2787400</name>
</gene>